<evidence type="ECO:0000313" key="3">
    <source>
        <dbReference type="Proteomes" id="UP000799537"/>
    </source>
</evidence>
<keyword evidence="3" id="KW-1185">Reference proteome</keyword>
<feature type="compositionally biased region" description="Basic and acidic residues" evidence="1">
    <location>
        <begin position="338"/>
        <end position="353"/>
    </location>
</feature>
<protein>
    <submittedName>
        <fullName evidence="2">Uncharacterized protein</fullName>
    </submittedName>
</protein>
<feature type="region of interest" description="Disordered" evidence="1">
    <location>
        <begin position="316"/>
        <end position="388"/>
    </location>
</feature>
<proteinExistence type="predicted"/>
<dbReference type="EMBL" id="ML993689">
    <property type="protein sequence ID" value="KAF2158336.1"/>
    <property type="molecule type" value="Genomic_DNA"/>
</dbReference>
<dbReference type="Proteomes" id="UP000799537">
    <property type="component" value="Unassembled WGS sequence"/>
</dbReference>
<dbReference type="AlphaFoldDB" id="A0A6A6BY49"/>
<accession>A0A6A6BY49</accession>
<evidence type="ECO:0000313" key="2">
    <source>
        <dbReference type="EMBL" id="KAF2158336.1"/>
    </source>
</evidence>
<dbReference type="GeneID" id="54568140"/>
<reference evidence="2" key="1">
    <citation type="journal article" date="2020" name="Stud. Mycol.">
        <title>101 Dothideomycetes genomes: a test case for predicting lifestyles and emergence of pathogens.</title>
        <authorList>
            <person name="Haridas S."/>
            <person name="Albert R."/>
            <person name="Binder M."/>
            <person name="Bloem J."/>
            <person name="Labutti K."/>
            <person name="Salamov A."/>
            <person name="Andreopoulos B."/>
            <person name="Baker S."/>
            <person name="Barry K."/>
            <person name="Bills G."/>
            <person name="Bluhm B."/>
            <person name="Cannon C."/>
            <person name="Castanera R."/>
            <person name="Culley D."/>
            <person name="Daum C."/>
            <person name="Ezra D."/>
            <person name="Gonzalez J."/>
            <person name="Henrissat B."/>
            <person name="Kuo A."/>
            <person name="Liang C."/>
            <person name="Lipzen A."/>
            <person name="Lutzoni F."/>
            <person name="Magnuson J."/>
            <person name="Mondo S."/>
            <person name="Nolan M."/>
            <person name="Ohm R."/>
            <person name="Pangilinan J."/>
            <person name="Park H.-J."/>
            <person name="Ramirez L."/>
            <person name="Alfaro M."/>
            <person name="Sun H."/>
            <person name="Tritt A."/>
            <person name="Yoshinaga Y."/>
            <person name="Zwiers L.-H."/>
            <person name="Turgeon B."/>
            <person name="Goodwin S."/>
            <person name="Spatafora J."/>
            <person name="Crous P."/>
            <person name="Grigoriev I."/>
        </authorList>
    </citation>
    <scope>NUCLEOTIDE SEQUENCE</scope>
    <source>
        <strain evidence="2">ATCC 36951</strain>
    </source>
</reference>
<dbReference type="RefSeq" id="XP_033659225.1">
    <property type="nucleotide sequence ID" value="XM_033814868.1"/>
</dbReference>
<organism evidence="2 3">
    <name type="scientific">Zasmidium cellare ATCC 36951</name>
    <dbReference type="NCBI Taxonomy" id="1080233"/>
    <lineage>
        <taxon>Eukaryota</taxon>
        <taxon>Fungi</taxon>
        <taxon>Dikarya</taxon>
        <taxon>Ascomycota</taxon>
        <taxon>Pezizomycotina</taxon>
        <taxon>Dothideomycetes</taxon>
        <taxon>Dothideomycetidae</taxon>
        <taxon>Mycosphaerellales</taxon>
        <taxon>Mycosphaerellaceae</taxon>
        <taxon>Zasmidium</taxon>
    </lineage>
</organism>
<gene>
    <name evidence="2" type="ORF">M409DRAFT_61752</name>
</gene>
<name>A0A6A6BY49_ZASCE</name>
<evidence type="ECO:0000256" key="1">
    <source>
        <dbReference type="SAM" id="MobiDB-lite"/>
    </source>
</evidence>
<sequence length="422" mass="47597">MSGSWPTGERVARARTFSLDDEGWSEKDQPLETWTGSRAIGTSKYPKLDPQPRLIRTPRMASVVLGPMRTAWSWDERWQTWTPFLHFNHVCCEKLQTEVHRFAGFVRKRKRTQSASRARSTRARRPCTERLESFSSNPRSRFVALVNRVRDAHWYQPDDYADLWEVVKDPIERCESRNPLAAACRALQRSTNKACYKHRIFQVIVASAFDAEAAGKLDFRRHLGEFCEEHKLEKGAMLRARETGKCYLKIMDVCGIGSILVVPPETDLGNRVRARACSALGTCLKGVKGFSRHAILLEDTARRALETALTEFPHNGPLRRILDKTKTGGRAEVPTPSEADKETPSEADRRVDSVRVSPSPGQDEPAPNDIRDRANAEDTSGSSPAETDYAGAWASVMYSGMVMNTSELANEWDVYFSDRTST</sequence>